<reference evidence="1 2" key="1">
    <citation type="journal article" date="2018" name="Nat. Ecol. Evol.">
        <title>Pezizomycetes genomes reveal the molecular basis of ectomycorrhizal truffle lifestyle.</title>
        <authorList>
            <person name="Murat C."/>
            <person name="Payen T."/>
            <person name="Noel B."/>
            <person name="Kuo A."/>
            <person name="Morin E."/>
            <person name="Chen J."/>
            <person name="Kohler A."/>
            <person name="Krizsan K."/>
            <person name="Balestrini R."/>
            <person name="Da Silva C."/>
            <person name="Montanini B."/>
            <person name="Hainaut M."/>
            <person name="Levati E."/>
            <person name="Barry K.W."/>
            <person name="Belfiori B."/>
            <person name="Cichocki N."/>
            <person name="Clum A."/>
            <person name="Dockter R.B."/>
            <person name="Fauchery L."/>
            <person name="Guy J."/>
            <person name="Iotti M."/>
            <person name="Le Tacon F."/>
            <person name="Lindquist E.A."/>
            <person name="Lipzen A."/>
            <person name="Malagnac F."/>
            <person name="Mello A."/>
            <person name="Molinier V."/>
            <person name="Miyauchi S."/>
            <person name="Poulain J."/>
            <person name="Riccioni C."/>
            <person name="Rubini A."/>
            <person name="Sitrit Y."/>
            <person name="Splivallo R."/>
            <person name="Traeger S."/>
            <person name="Wang M."/>
            <person name="Zifcakova L."/>
            <person name="Wipf D."/>
            <person name="Zambonelli A."/>
            <person name="Paolocci F."/>
            <person name="Nowrousian M."/>
            <person name="Ottonello S."/>
            <person name="Baldrian P."/>
            <person name="Spatafora J.W."/>
            <person name="Henrissat B."/>
            <person name="Nagy L.G."/>
            <person name="Aury J.M."/>
            <person name="Wincker P."/>
            <person name="Grigoriev I.V."/>
            <person name="Bonfante P."/>
            <person name="Martin F.M."/>
        </authorList>
    </citation>
    <scope>NUCLEOTIDE SEQUENCE [LARGE SCALE GENOMIC DNA]</scope>
    <source>
        <strain evidence="1 2">RN42</strain>
    </source>
</reference>
<dbReference type="AlphaFoldDB" id="A0A3N4IRD1"/>
<dbReference type="EMBL" id="ML119647">
    <property type="protein sequence ID" value="RPA87308.1"/>
    <property type="molecule type" value="Genomic_DNA"/>
</dbReference>
<sequence length="109" mass="12312">MSEIYIVIVLGYLSILLGTLAQHPKIRARLLVPTSSAASDNKETILKCLARVIEEFVRANEVMDKLFEIHPEMVNNDDGWKGGLNGEEGGKRLETYQELRARLLLWNGM</sequence>
<evidence type="ECO:0000313" key="2">
    <source>
        <dbReference type="Proteomes" id="UP000275078"/>
    </source>
</evidence>
<accession>A0A3N4IRD1</accession>
<keyword evidence="2" id="KW-1185">Reference proteome</keyword>
<organism evidence="1 2">
    <name type="scientific">Ascobolus immersus RN42</name>
    <dbReference type="NCBI Taxonomy" id="1160509"/>
    <lineage>
        <taxon>Eukaryota</taxon>
        <taxon>Fungi</taxon>
        <taxon>Dikarya</taxon>
        <taxon>Ascomycota</taxon>
        <taxon>Pezizomycotina</taxon>
        <taxon>Pezizomycetes</taxon>
        <taxon>Pezizales</taxon>
        <taxon>Ascobolaceae</taxon>
        <taxon>Ascobolus</taxon>
    </lineage>
</organism>
<dbReference type="Proteomes" id="UP000275078">
    <property type="component" value="Unassembled WGS sequence"/>
</dbReference>
<name>A0A3N4IRD1_ASCIM</name>
<evidence type="ECO:0000313" key="1">
    <source>
        <dbReference type="EMBL" id="RPA87308.1"/>
    </source>
</evidence>
<proteinExistence type="predicted"/>
<gene>
    <name evidence="1" type="ORF">BJ508DRAFT_98435</name>
</gene>
<protein>
    <submittedName>
        <fullName evidence="1">Uncharacterized protein</fullName>
    </submittedName>
</protein>